<evidence type="ECO:0000313" key="2">
    <source>
        <dbReference type="Proteomes" id="UP000499080"/>
    </source>
</evidence>
<reference evidence="1 2" key="1">
    <citation type="journal article" date="2019" name="Sci. Rep.">
        <title>Orb-weaving spider Araneus ventricosus genome elucidates the spidroin gene catalogue.</title>
        <authorList>
            <person name="Kono N."/>
            <person name="Nakamura H."/>
            <person name="Ohtoshi R."/>
            <person name="Moran D.A.P."/>
            <person name="Shinohara A."/>
            <person name="Yoshida Y."/>
            <person name="Fujiwara M."/>
            <person name="Mori M."/>
            <person name="Tomita M."/>
            <person name="Arakawa K."/>
        </authorList>
    </citation>
    <scope>NUCLEOTIDE SEQUENCE [LARGE SCALE GENOMIC DNA]</scope>
</reference>
<dbReference type="Proteomes" id="UP000499080">
    <property type="component" value="Unassembled WGS sequence"/>
</dbReference>
<sequence length="128" mass="14479">MNAVSIPGSEELEVLSPSCIEIVQHTHSYGEENELGSKKYMHTYGKDVACRVFSYSKFRKMHSRQGPSVIVIELLEGMQKKEYVEWMSIDKDIPTAATQTDLEIFQAVCKQDQAIKVDDSDGDECVEE</sequence>
<name>A0A4Y2J1R0_ARAVE</name>
<dbReference type="EMBL" id="BGPR01003139">
    <property type="protein sequence ID" value="GBM84181.1"/>
    <property type="molecule type" value="Genomic_DNA"/>
</dbReference>
<dbReference type="OrthoDB" id="6617542at2759"/>
<proteinExistence type="predicted"/>
<keyword evidence="2" id="KW-1185">Reference proteome</keyword>
<organism evidence="1 2">
    <name type="scientific">Araneus ventricosus</name>
    <name type="common">Orbweaver spider</name>
    <name type="synonym">Epeira ventricosa</name>
    <dbReference type="NCBI Taxonomy" id="182803"/>
    <lineage>
        <taxon>Eukaryota</taxon>
        <taxon>Metazoa</taxon>
        <taxon>Ecdysozoa</taxon>
        <taxon>Arthropoda</taxon>
        <taxon>Chelicerata</taxon>
        <taxon>Arachnida</taxon>
        <taxon>Araneae</taxon>
        <taxon>Araneomorphae</taxon>
        <taxon>Entelegynae</taxon>
        <taxon>Araneoidea</taxon>
        <taxon>Araneidae</taxon>
        <taxon>Araneus</taxon>
    </lineage>
</organism>
<evidence type="ECO:0000313" key="1">
    <source>
        <dbReference type="EMBL" id="GBM84181.1"/>
    </source>
</evidence>
<comment type="caution">
    <text evidence="1">The sequence shown here is derived from an EMBL/GenBank/DDBJ whole genome shotgun (WGS) entry which is preliminary data.</text>
</comment>
<protein>
    <submittedName>
        <fullName evidence="1">Uncharacterized protein</fullName>
    </submittedName>
</protein>
<gene>
    <name evidence="1" type="ORF">AVEN_61029_1</name>
</gene>
<dbReference type="AlphaFoldDB" id="A0A4Y2J1R0"/>
<accession>A0A4Y2J1R0</accession>